<accession>A0A8H4K302</accession>
<dbReference type="Pfam" id="PF00067">
    <property type="entry name" value="p450"/>
    <property type="match status" value="1"/>
</dbReference>
<dbReference type="Proteomes" id="UP000605986">
    <property type="component" value="Unassembled WGS sequence"/>
</dbReference>
<keyword evidence="5" id="KW-0479">Metal-binding</keyword>
<keyword evidence="4" id="KW-0812">Transmembrane</keyword>
<evidence type="ECO:0000256" key="10">
    <source>
        <dbReference type="ARBA" id="ARBA00023136"/>
    </source>
</evidence>
<reference evidence="11" key="1">
    <citation type="submission" date="2020-01" db="EMBL/GenBank/DDBJ databases">
        <title>Identification and distribution of gene clusters putatively required for synthesis of sphingolipid metabolism inhibitors in phylogenetically diverse species of the filamentous fungus Fusarium.</title>
        <authorList>
            <person name="Kim H.-S."/>
            <person name="Busman M."/>
            <person name="Brown D.W."/>
            <person name="Divon H."/>
            <person name="Uhlig S."/>
            <person name="Proctor R.H."/>
        </authorList>
    </citation>
    <scope>NUCLEOTIDE SEQUENCE</scope>
    <source>
        <strain evidence="11">NRRL 53441</strain>
    </source>
</reference>
<sequence length="243" mass="27422">MFKLLENSRNLKRHSSLLPWKVAASLFAIYTVQAIVARIATNRARHRFRAEHGCSPVARRHPLKDPSFGVDFLLKLIRAFNEKRLLEKSANDRYRTAGTTFLVERGSQQTIFTIDPEKIKTLLAVNFKHYGLAFRAPLFSPVTGGGMFTSGGEKWAHSHALMWPTFARNQVADLELTSKHVAILLSKTPLDTTFNLQELLFDFTTDIGTEFLSGNLTDTLCNPTKESEEFSRAFNATLKDVAF</sequence>
<name>A0A8H4K302_9HYPO</name>
<dbReference type="AlphaFoldDB" id="A0A8H4K302"/>
<comment type="caution">
    <text evidence="11">The sequence shown here is derived from an EMBL/GenBank/DDBJ whole genome shotgun (WGS) entry which is preliminary data.</text>
</comment>
<dbReference type="GO" id="GO:0016712">
    <property type="term" value="F:oxidoreductase activity, acting on paired donors, with incorporation or reduction of molecular oxygen, reduced flavin or flavoprotein as one donor, and incorporation of one atom of oxygen"/>
    <property type="evidence" value="ECO:0007669"/>
    <property type="project" value="InterPro"/>
</dbReference>
<keyword evidence="10" id="KW-0472">Membrane</keyword>
<dbReference type="InterPro" id="IPR001128">
    <property type="entry name" value="Cyt_P450"/>
</dbReference>
<evidence type="ECO:0000256" key="2">
    <source>
        <dbReference type="ARBA" id="ARBA00004167"/>
    </source>
</evidence>
<evidence type="ECO:0000313" key="11">
    <source>
        <dbReference type="EMBL" id="KAF4443752.1"/>
    </source>
</evidence>
<dbReference type="GO" id="GO:0005506">
    <property type="term" value="F:iron ion binding"/>
    <property type="evidence" value="ECO:0007669"/>
    <property type="project" value="InterPro"/>
</dbReference>
<comment type="similarity">
    <text evidence="3">Belongs to the cytochrome P450 family.</text>
</comment>
<protein>
    <recommendedName>
        <fullName evidence="13">Cytochrome P450</fullName>
    </recommendedName>
</protein>
<evidence type="ECO:0000256" key="6">
    <source>
        <dbReference type="ARBA" id="ARBA00022989"/>
    </source>
</evidence>
<proteinExistence type="inferred from homology"/>
<dbReference type="PANTHER" id="PTHR24287">
    <property type="entry name" value="P450, PUTATIVE (EUROFUNG)-RELATED"/>
    <property type="match status" value="1"/>
</dbReference>
<comment type="cofactor">
    <cofactor evidence="1">
        <name>heme</name>
        <dbReference type="ChEBI" id="CHEBI:30413"/>
    </cofactor>
</comment>
<evidence type="ECO:0000313" key="12">
    <source>
        <dbReference type="Proteomes" id="UP000605986"/>
    </source>
</evidence>
<evidence type="ECO:0000256" key="9">
    <source>
        <dbReference type="ARBA" id="ARBA00023033"/>
    </source>
</evidence>
<gene>
    <name evidence="11" type="ORF">F53441_11355</name>
</gene>
<organism evidence="11 12">
    <name type="scientific">Fusarium austroafricanum</name>
    <dbReference type="NCBI Taxonomy" id="2364996"/>
    <lineage>
        <taxon>Eukaryota</taxon>
        <taxon>Fungi</taxon>
        <taxon>Dikarya</taxon>
        <taxon>Ascomycota</taxon>
        <taxon>Pezizomycotina</taxon>
        <taxon>Sordariomycetes</taxon>
        <taxon>Hypocreomycetidae</taxon>
        <taxon>Hypocreales</taxon>
        <taxon>Nectriaceae</taxon>
        <taxon>Fusarium</taxon>
        <taxon>Fusarium concolor species complex</taxon>
    </lineage>
</organism>
<dbReference type="SUPFAM" id="SSF48264">
    <property type="entry name" value="Cytochrome P450"/>
    <property type="match status" value="1"/>
</dbReference>
<dbReference type="InterPro" id="IPR047146">
    <property type="entry name" value="Cyt_P450_E_CYP52_fungi"/>
</dbReference>
<evidence type="ECO:0000256" key="5">
    <source>
        <dbReference type="ARBA" id="ARBA00022723"/>
    </source>
</evidence>
<dbReference type="OrthoDB" id="1470350at2759"/>
<dbReference type="InterPro" id="IPR002974">
    <property type="entry name" value="Cyt_P450_E_CYP52_ascomycetes"/>
</dbReference>
<evidence type="ECO:0000256" key="4">
    <source>
        <dbReference type="ARBA" id="ARBA00022692"/>
    </source>
</evidence>
<dbReference type="GO" id="GO:0020037">
    <property type="term" value="F:heme binding"/>
    <property type="evidence" value="ECO:0007669"/>
    <property type="project" value="InterPro"/>
</dbReference>
<dbReference type="PANTHER" id="PTHR24287:SF17">
    <property type="entry name" value="P450, PUTATIVE (EUROFUNG)-RELATED"/>
    <property type="match status" value="1"/>
</dbReference>
<dbReference type="InterPro" id="IPR036396">
    <property type="entry name" value="Cyt_P450_sf"/>
</dbReference>
<evidence type="ECO:0000256" key="8">
    <source>
        <dbReference type="ARBA" id="ARBA00023004"/>
    </source>
</evidence>
<keyword evidence="12" id="KW-1185">Reference proteome</keyword>
<keyword evidence="8" id="KW-0408">Iron</keyword>
<dbReference type="PRINTS" id="PR01239">
    <property type="entry name" value="EP450IICYP52"/>
</dbReference>
<evidence type="ECO:0000256" key="7">
    <source>
        <dbReference type="ARBA" id="ARBA00023002"/>
    </source>
</evidence>
<dbReference type="Gene3D" id="1.10.630.10">
    <property type="entry name" value="Cytochrome P450"/>
    <property type="match status" value="1"/>
</dbReference>
<dbReference type="EMBL" id="JAADJG010000562">
    <property type="protein sequence ID" value="KAF4443752.1"/>
    <property type="molecule type" value="Genomic_DNA"/>
</dbReference>
<keyword evidence="9" id="KW-0503">Monooxygenase</keyword>
<keyword evidence="6" id="KW-1133">Transmembrane helix</keyword>
<dbReference type="GO" id="GO:0016020">
    <property type="term" value="C:membrane"/>
    <property type="evidence" value="ECO:0007669"/>
    <property type="project" value="UniProtKB-SubCell"/>
</dbReference>
<keyword evidence="7" id="KW-0560">Oxidoreductase</keyword>
<comment type="subcellular location">
    <subcellularLocation>
        <location evidence="2">Membrane</location>
        <topology evidence="2">Single-pass membrane protein</topology>
    </subcellularLocation>
</comment>
<evidence type="ECO:0008006" key="13">
    <source>
        <dbReference type="Google" id="ProtNLM"/>
    </source>
</evidence>
<evidence type="ECO:0000256" key="3">
    <source>
        <dbReference type="ARBA" id="ARBA00010617"/>
    </source>
</evidence>
<evidence type="ECO:0000256" key="1">
    <source>
        <dbReference type="ARBA" id="ARBA00001971"/>
    </source>
</evidence>